<dbReference type="EMBL" id="SMBU01000039">
    <property type="protein sequence ID" value="TCU88409.1"/>
    <property type="molecule type" value="Genomic_DNA"/>
</dbReference>
<dbReference type="RefSeq" id="WP_132575979.1">
    <property type="nucleotide sequence ID" value="NZ_CBCSGL010000045.1"/>
</dbReference>
<evidence type="ECO:0000259" key="1">
    <source>
        <dbReference type="PROSITE" id="PS51742"/>
    </source>
</evidence>
<evidence type="ECO:0000313" key="2">
    <source>
        <dbReference type="EMBL" id="TCU88409.1"/>
    </source>
</evidence>
<organism evidence="2 3">
    <name type="scientific">Roseateles saccharophilus</name>
    <name type="common">Pseudomonas saccharophila</name>
    <dbReference type="NCBI Taxonomy" id="304"/>
    <lineage>
        <taxon>Bacteria</taxon>
        <taxon>Pseudomonadati</taxon>
        <taxon>Pseudomonadota</taxon>
        <taxon>Betaproteobacteria</taxon>
        <taxon>Burkholderiales</taxon>
        <taxon>Sphaerotilaceae</taxon>
        <taxon>Roseateles</taxon>
    </lineage>
</organism>
<protein>
    <recommendedName>
        <fullName evidence="1">PPC domain-containing protein</fullName>
    </recommendedName>
</protein>
<gene>
    <name evidence="2" type="ORF">EV671_103935</name>
</gene>
<feature type="domain" description="PPC" evidence="1">
    <location>
        <begin position="1"/>
        <end position="122"/>
    </location>
</feature>
<dbReference type="Proteomes" id="UP000295110">
    <property type="component" value="Unassembled WGS sequence"/>
</dbReference>
<sequence length="124" mass="12603">MEALRLNPGDDLRATLEAGGRTGFVIAGLGSLGHAELRFAGAAGPTHVDGPLEILTLSGSLTPAGVHLHASVSDASGRVLGGHVCAGCTVRTTAELLIAPLPPGSLSREWDEATGYAELVVRRA</sequence>
<proteinExistence type="predicted"/>
<dbReference type="PROSITE" id="PS51742">
    <property type="entry name" value="PPC"/>
    <property type="match status" value="1"/>
</dbReference>
<dbReference type="SUPFAM" id="SSF117856">
    <property type="entry name" value="AF0104/ALDC/Ptd012-like"/>
    <property type="match status" value="1"/>
</dbReference>
<comment type="caution">
    <text evidence="2">The sequence shown here is derived from an EMBL/GenBank/DDBJ whole genome shotgun (WGS) entry which is preliminary data.</text>
</comment>
<dbReference type="AlphaFoldDB" id="A0A4R3UHI5"/>
<evidence type="ECO:0000313" key="3">
    <source>
        <dbReference type="Proteomes" id="UP000295110"/>
    </source>
</evidence>
<dbReference type="PANTHER" id="PTHR34988:SF1">
    <property type="entry name" value="DNA-BINDING PROTEIN"/>
    <property type="match status" value="1"/>
</dbReference>
<dbReference type="OrthoDB" id="552202at2"/>
<keyword evidence="3" id="KW-1185">Reference proteome</keyword>
<reference evidence="2 3" key="1">
    <citation type="submission" date="2019-03" db="EMBL/GenBank/DDBJ databases">
        <title>Genomic Encyclopedia of Type Strains, Phase IV (KMG-IV): sequencing the most valuable type-strain genomes for metagenomic binning, comparative biology and taxonomic classification.</title>
        <authorList>
            <person name="Goeker M."/>
        </authorList>
    </citation>
    <scope>NUCLEOTIDE SEQUENCE [LARGE SCALE GENOMIC DNA]</scope>
    <source>
        <strain evidence="2 3">DSM 654</strain>
    </source>
</reference>
<dbReference type="Pfam" id="PF03479">
    <property type="entry name" value="PCC"/>
    <property type="match status" value="1"/>
</dbReference>
<name>A0A4R3UHI5_ROSSA</name>
<dbReference type="PANTHER" id="PTHR34988">
    <property type="entry name" value="PROTEIN, PUTATIVE-RELATED"/>
    <property type="match status" value="1"/>
</dbReference>
<dbReference type="InterPro" id="IPR005175">
    <property type="entry name" value="PPC_dom"/>
</dbReference>
<dbReference type="CDD" id="cd11378">
    <property type="entry name" value="DUF296"/>
    <property type="match status" value="1"/>
</dbReference>
<accession>A0A4R3UHI5</accession>
<dbReference type="Gene3D" id="3.30.1330.80">
    <property type="entry name" value="Hypothetical protein, similar to alpha- acetolactate decarboxylase, domain 2"/>
    <property type="match status" value="1"/>
</dbReference>